<dbReference type="EMBL" id="SACL01000001">
    <property type="protein sequence ID" value="RVT99064.1"/>
    <property type="molecule type" value="Genomic_DNA"/>
</dbReference>
<dbReference type="Proteomes" id="UP000282957">
    <property type="component" value="Unassembled WGS sequence"/>
</dbReference>
<comment type="caution">
    <text evidence="1">The sequence shown here is derived from an EMBL/GenBank/DDBJ whole genome shotgun (WGS) entry which is preliminary data.</text>
</comment>
<keyword evidence="2" id="KW-1185">Reference proteome</keyword>
<dbReference type="AlphaFoldDB" id="A0A437MN37"/>
<organism evidence="1 2">
    <name type="scientific">Rhodovarius crocodyli</name>
    <dbReference type="NCBI Taxonomy" id="1979269"/>
    <lineage>
        <taxon>Bacteria</taxon>
        <taxon>Pseudomonadati</taxon>
        <taxon>Pseudomonadota</taxon>
        <taxon>Alphaproteobacteria</taxon>
        <taxon>Acetobacterales</taxon>
        <taxon>Roseomonadaceae</taxon>
        <taxon>Rhodovarius</taxon>
    </lineage>
</organism>
<gene>
    <name evidence="1" type="ORF">EOD42_02865</name>
</gene>
<evidence type="ECO:0000313" key="2">
    <source>
        <dbReference type="Proteomes" id="UP000282957"/>
    </source>
</evidence>
<dbReference type="OrthoDB" id="9806994at2"/>
<name>A0A437MN37_9PROT</name>
<evidence type="ECO:0008006" key="3">
    <source>
        <dbReference type="Google" id="ProtNLM"/>
    </source>
</evidence>
<reference evidence="1 2" key="1">
    <citation type="submission" date="2019-01" db="EMBL/GenBank/DDBJ databases">
        <authorList>
            <person name="Chen W.-M."/>
        </authorList>
    </citation>
    <scope>NUCLEOTIDE SEQUENCE [LARGE SCALE GENOMIC DNA]</scope>
    <source>
        <strain evidence="1 2">CCP-6</strain>
    </source>
</reference>
<proteinExistence type="predicted"/>
<accession>A0A437MN37</accession>
<protein>
    <recommendedName>
        <fullName evidence="3">DNA-binding protein</fullName>
    </recommendedName>
</protein>
<sequence>MPDGSTVPPNLSREAAVEWLHAQGFTHFSVSTLEKAAHRGDGPPRMQIGRFVYYPVTGLREWLTKLIQEGSRPRRRRRRGEPLD</sequence>
<evidence type="ECO:0000313" key="1">
    <source>
        <dbReference type="EMBL" id="RVT99064.1"/>
    </source>
</evidence>